<evidence type="ECO:0000256" key="1">
    <source>
        <dbReference type="ARBA" id="ARBA00022679"/>
    </source>
</evidence>
<proteinExistence type="predicted"/>
<dbReference type="Gene3D" id="3.40.50.2000">
    <property type="entry name" value="Glycogen Phosphorylase B"/>
    <property type="match status" value="2"/>
</dbReference>
<dbReference type="EMBL" id="RXIC02000026">
    <property type="protein sequence ID" value="KAB1202241.1"/>
    <property type="molecule type" value="Genomic_DNA"/>
</dbReference>
<gene>
    <name evidence="2" type="ORF">CJ030_MR8G010075</name>
</gene>
<dbReference type="Pfam" id="PF00201">
    <property type="entry name" value="UDPGT"/>
    <property type="match status" value="2"/>
</dbReference>
<keyword evidence="1 2" id="KW-0808">Transferase</keyword>
<dbReference type="CDD" id="cd03784">
    <property type="entry name" value="GT1_Gtf-like"/>
    <property type="match status" value="2"/>
</dbReference>
<organism evidence="2 3">
    <name type="scientific">Morella rubra</name>
    <name type="common">Chinese bayberry</name>
    <dbReference type="NCBI Taxonomy" id="262757"/>
    <lineage>
        <taxon>Eukaryota</taxon>
        <taxon>Viridiplantae</taxon>
        <taxon>Streptophyta</taxon>
        <taxon>Embryophyta</taxon>
        <taxon>Tracheophyta</taxon>
        <taxon>Spermatophyta</taxon>
        <taxon>Magnoliopsida</taxon>
        <taxon>eudicotyledons</taxon>
        <taxon>Gunneridae</taxon>
        <taxon>Pentapetalae</taxon>
        <taxon>rosids</taxon>
        <taxon>fabids</taxon>
        <taxon>Fagales</taxon>
        <taxon>Myricaceae</taxon>
        <taxon>Morella</taxon>
    </lineage>
</organism>
<dbReference type="PANTHER" id="PTHR48045:SF22">
    <property type="entry name" value="UDP-GLUCURONOSYL_UDP-GLUCOSYLTRANSFERASE"/>
    <property type="match status" value="1"/>
</dbReference>
<dbReference type="SUPFAM" id="SSF53756">
    <property type="entry name" value="UDP-Glycosyltransferase/glycogen phosphorylase"/>
    <property type="match status" value="2"/>
</dbReference>
<dbReference type="AlphaFoldDB" id="A0A6A1UPP9"/>
<dbReference type="GO" id="GO:0008194">
    <property type="term" value="F:UDP-glycosyltransferase activity"/>
    <property type="evidence" value="ECO:0007669"/>
    <property type="project" value="InterPro"/>
</dbReference>
<dbReference type="Proteomes" id="UP000516437">
    <property type="component" value="Chromosome 8"/>
</dbReference>
<dbReference type="InterPro" id="IPR002213">
    <property type="entry name" value="UDP_glucos_trans"/>
</dbReference>
<evidence type="ECO:0000313" key="3">
    <source>
        <dbReference type="Proteomes" id="UP000516437"/>
    </source>
</evidence>
<dbReference type="OrthoDB" id="5835829at2759"/>
<accession>A0A6A1UPP9</accession>
<keyword evidence="3" id="KW-1185">Reference proteome</keyword>
<evidence type="ECO:0000313" key="2">
    <source>
        <dbReference type="EMBL" id="KAB1202241.1"/>
    </source>
</evidence>
<name>A0A6A1UPP9_9ROSI</name>
<comment type="caution">
    <text evidence="2">The sequence shown here is derived from an EMBL/GenBank/DDBJ whole genome shotgun (WGS) entry which is preliminary data.</text>
</comment>
<protein>
    <submittedName>
        <fullName evidence="2">UDP-glycosyltransferase 87A1</fullName>
    </submittedName>
</protein>
<sequence>MDEIVNGVRDSGVRFLWVSRGDFARFKDGCGDVGLVVPWCDQLKVLCHSSIGGFWTHCGWNSTLEAVFAGVPMLTFPIFWDQVPNSKQIVEDWKAGWRVKKDLGAENLVTRGEISELLKRFMDQKCNEGNEVRQAVKHLKETCQRAIAKGGSSERNLDAFIRDISEDTEIKQMDEIVSGVRDSVVRFLWVSRGDTARFKDGCGDVGLVVPWCEQLKVLCHSSIGGVWTHCGWNSTLEALFAGVPMLTFPIIWDQVPNSKQILEDWKAGWRVKKDLVAENLVTRGEISELLKRFMDQKCNEGNEVRQAVKHLKETCQRAIAKGGSSERNLDAFIRDISEGHGN</sequence>
<dbReference type="PANTHER" id="PTHR48045">
    <property type="entry name" value="UDP-GLYCOSYLTRANSFERASE 72B1"/>
    <property type="match status" value="1"/>
</dbReference>
<reference evidence="2 3" key="1">
    <citation type="journal article" date="2019" name="Plant Biotechnol. J.">
        <title>The red bayberry genome and genetic basis of sex determination.</title>
        <authorList>
            <person name="Jia H.M."/>
            <person name="Jia H.J."/>
            <person name="Cai Q.L."/>
            <person name="Wang Y."/>
            <person name="Zhao H.B."/>
            <person name="Yang W.F."/>
            <person name="Wang G.Y."/>
            <person name="Li Y.H."/>
            <person name="Zhan D.L."/>
            <person name="Shen Y.T."/>
            <person name="Niu Q.F."/>
            <person name="Chang L."/>
            <person name="Qiu J."/>
            <person name="Zhao L."/>
            <person name="Xie H.B."/>
            <person name="Fu W.Y."/>
            <person name="Jin J."/>
            <person name="Li X.W."/>
            <person name="Jiao Y."/>
            <person name="Zhou C.C."/>
            <person name="Tu T."/>
            <person name="Chai C.Y."/>
            <person name="Gao J.L."/>
            <person name="Fan L.J."/>
            <person name="van de Weg E."/>
            <person name="Wang J.Y."/>
            <person name="Gao Z.S."/>
        </authorList>
    </citation>
    <scope>NUCLEOTIDE SEQUENCE [LARGE SCALE GENOMIC DNA]</scope>
    <source>
        <tissue evidence="2">Leaves</tissue>
    </source>
</reference>